<dbReference type="AlphaFoldDB" id="A0A6L2NCR1"/>
<accession>A0A6L2NCR1</accession>
<dbReference type="EMBL" id="BKCJ010008467">
    <property type="protein sequence ID" value="GEU82375.1"/>
    <property type="molecule type" value="Genomic_DNA"/>
</dbReference>
<feature type="compositionally biased region" description="Acidic residues" evidence="1">
    <location>
        <begin position="209"/>
        <end position="219"/>
    </location>
</feature>
<protein>
    <submittedName>
        <fullName evidence="2">Retrotransposon protein, putative, Ty1-copia subclass</fullName>
    </submittedName>
</protein>
<comment type="caution">
    <text evidence="2">The sequence shown here is derived from an EMBL/GenBank/DDBJ whole genome shotgun (WGS) entry which is preliminary data.</text>
</comment>
<feature type="compositionally biased region" description="Basic and acidic residues" evidence="1">
    <location>
        <begin position="138"/>
        <end position="150"/>
    </location>
</feature>
<feature type="compositionally biased region" description="Polar residues" evidence="1">
    <location>
        <begin position="197"/>
        <end position="207"/>
    </location>
</feature>
<evidence type="ECO:0000256" key="1">
    <source>
        <dbReference type="SAM" id="MobiDB-lite"/>
    </source>
</evidence>
<reference evidence="2" key="1">
    <citation type="journal article" date="2019" name="Sci. Rep.">
        <title>Draft genome of Tanacetum cinerariifolium, the natural source of mosquito coil.</title>
        <authorList>
            <person name="Yamashiro T."/>
            <person name="Shiraishi A."/>
            <person name="Satake H."/>
            <person name="Nakayama K."/>
        </authorList>
    </citation>
    <scope>NUCLEOTIDE SEQUENCE</scope>
</reference>
<feature type="region of interest" description="Disordered" evidence="1">
    <location>
        <begin position="431"/>
        <end position="477"/>
    </location>
</feature>
<feature type="compositionally biased region" description="Polar residues" evidence="1">
    <location>
        <begin position="114"/>
        <end position="136"/>
    </location>
</feature>
<proteinExistence type="predicted"/>
<feature type="region of interest" description="Disordered" evidence="1">
    <location>
        <begin position="114"/>
        <end position="150"/>
    </location>
</feature>
<name>A0A6L2NCR1_TANCI</name>
<organism evidence="2">
    <name type="scientific">Tanacetum cinerariifolium</name>
    <name type="common">Dalmatian daisy</name>
    <name type="synonym">Chrysanthemum cinerariifolium</name>
    <dbReference type="NCBI Taxonomy" id="118510"/>
    <lineage>
        <taxon>Eukaryota</taxon>
        <taxon>Viridiplantae</taxon>
        <taxon>Streptophyta</taxon>
        <taxon>Embryophyta</taxon>
        <taxon>Tracheophyta</taxon>
        <taxon>Spermatophyta</taxon>
        <taxon>Magnoliopsida</taxon>
        <taxon>eudicotyledons</taxon>
        <taxon>Gunneridae</taxon>
        <taxon>Pentapetalae</taxon>
        <taxon>asterids</taxon>
        <taxon>campanulids</taxon>
        <taxon>Asterales</taxon>
        <taxon>Asteraceae</taxon>
        <taxon>Asteroideae</taxon>
        <taxon>Anthemideae</taxon>
        <taxon>Anthemidinae</taxon>
        <taxon>Tanacetum</taxon>
    </lineage>
</organism>
<evidence type="ECO:0000313" key="2">
    <source>
        <dbReference type="EMBL" id="GEU82375.1"/>
    </source>
</evidence>
<feature type="compositionally biased region" description="Basic and acidic residues" evidence="1">
    <location>
        <begin position="184"/>
        <end position="195"/>
    </location>
</feature>
<sequence length="686" mass="79015">MQMLYCFVNNIHVDLLWEGLHYSLEHPSTLIPYPRFAKLTMSHYMTAFPEISHRICDKYHNLENDEMVKSIFNSGKNKAGVGIKIHSRMITDEMKLTEHYRMYVIVFGVDVPTTPSQPIESTQGTQRTTSAPSITKQKSRDDLEAKQNKEKVKDHLMAEEIEKLVKRTDDVGADEVDSSTLRQTRLEPRSNKESSEVEITTEVQPVNINEEEKESPENDYELKRKEKGKEVEETMHSPSSTTIRSPRIHSTLISSDTKKLQELTVNDLPPSFSTPSSSSPKPKLSASQHIITRFMPKKKFYVLAQHLQEVMEESLPKIVDTRVQELTKTQVPIYVGHGLIMERHKIKLMWQRSFADAIKQDRENLRAEITSQINNTITNHIPYQVDSSVKNYMPGHILHLQQDDLPIWLALKYKYERLHVSSTPCRPFAVCPRDQDDPHDDAHPERENSAKRQKTSEHGTYVFGESSSGQVKESELGPSTSENLELENIVMSLHKFPAVIFPDDDIEEKTSIWVDKCVKKFNPYARYNVEHWKNAHAKIYTKKQKEPEKAKEVVYSNSKIAQIIKTYWKLGHEHKFIKEIIARRANGSTLSITKSDYKNLNKNDIEDIYLLIVNGKLGVGSYQQKVNLTAPTLIFPGIEKYKVLSFWDYALESAVRILNMVPTKKVDKTPYEIWHGKAPNLSFLKV</sequence>
<gene>
    <name evidence="2" type="ORF">Tci_054353</name>
</gene>
<feature type="compositionally biased region" description="Basic and acidic residues" evidence="1">
    <location>
        <begin position="220"/>
        <end position="235"/>
    </location>
</feature>
<feature type="compositionally biased region" description="Basic and acidic residues" evidence="1">
    <location>
        <begin position="433"/>
        <end position="457"/>
    </location>
</feature>
<feature type="region of interest" description="Disordered" evidence="1">
    <location>
        <begin position="171"/>
        <end position="244"/>
    </location>
</feature>
<feature type="compositionally biased region" description="Polar residues" evidence="1">
    <location>
        <begin position="465"/>
        <end position="477"/>
    </location>
</feature>